<dbReference type="RefSeq" id="WP_043967699.1">
    <property type="nucleotide sequence ID" value="NZ_JBEZEN010000013.1"/>
</dbReference>
<evidence type="ECO:0008006" key="3">
    <source>
        <dbReference type="Google" id="ProtNLM"/>
    </source>
</evidence>
<dbReference type="GeneID" id="301307356"/>
<dbReference type="PATRIC" id="fig|47853.6.peg.5298"/>
<dbReference type="Proteomes" id="UP000032254">
    <property type="component" value="Unassembled WGS sequence"/>
</dbReference>
<protein>
    <recommendedName>
        <fullName evidence="3">DSBA-like thioredoxin domain-containing protein</fullName>
    </recommendedName>
</protein>
<dbReference type="CDD" id="cd02972">
    <property type="entry name" value="DsbA_family"/>
    <property type="match status" value="1"/>
</dbReference>
<evidence type="ECO:0000313" key="1">
    <source>
        <dbReference type="EMBL" id="KIR61093.1"/>
    </source>
</evidence>
<accession>A0A0D0VK50</accession>
<dbReference type="EMBL" id="JXSX01000003">
    <property type="protein sequence ID" value="KIR61093.1"/>
    <property type="molecule type" value="Genomic_DNA"/>
</dbReference>
<proteinExistence type="predicted"/>
<dbReference type="OrthoDB" id="4125991at2"/>
<gene>
    <name evidence="1" type="ORF">TK50_25290</name>
</gene>
<evidence type="ECO:0000313" key="2">
    <source>
        <dbReference type="Proteomes" id="UP000032254"/>
    </source>
</evidence>
<dbReference type="SUPFAM" id="SSF52833">
    <property type="entry name" value="Thioredoxin-like"/>
    <property type="match status" value="1"/>
</dbReference>
<organism evidence="1 2">
    <name type="scientific">Micromonospora haikouensis</name>
    <dbReference type="NCBI Taxonomy" id="686309"/>
    <lineage>
        <taxon>Bacteria</taxon>
        <taxon>Bacillati</taxon>
        <taxon>Actinomycetota</taxon>
        <taxon>Actinomycetes</taxon>
        <taxon>Micromonosporales</taxon>
        <taxon>Micromonosporaceae</taxon>
        <taxon>Micromonospora</taxon>
    </lineage>
</organism>
<dbReference type="Pfam" id="PF22234">
    <property type="entry name" value="Rv2466c-like"/>
    <property type="match status" value="1"/>
</dbReference>
<comment type="caution">
    <text evidence="1">The sequence shown here is derived from an EMBL/GenBank/DDBJ whole genome shotgun (WGS) entry which is preliminary data.</text>
</comment>
<dbReference type="AlphaFoldDB" id="A0A0D0VK50"/>
<name>A0A0D0VK50_9ACTN</name>
<sequence length="192" mass="20528">MDATFFFDPACPWTWRTSRWLVAVADARGLAVEWRAFSLAILNGGDVPPQFAEAMAASGRALRLVEALRAEGRHDDAGRFYAALGGRTHDAGNPLSDKLVDDAVAAAGLAAAAPALDDDRWDEAVRRSHALAYGSAGPDIGSPVLMVPGVERGLHGPILTEVPGTDDALTVWDALLPLLRLPAFHEIKRGRR</sequence>
<keyword evidence="2" id="KW-1185">Reference proteome</keyword>
<dbReference type="Gene3D" id="3.40.30.10">
    <property type="entry name" value="Glutaredoxin"/>
    <property type="match status" value="1"/>
</dbReference>
<reference evidence="1 2" key="1">
    <citation type="submission" date="2015-01" db="EMBL/GenBank/DDBJ databases">
        <title>Sequencing and annotation of Micromonospora carbonacea strain JXNU-1 genome.</title>
        <authorList>
            <person name="Long Z."/>
            <person name="Huang Y."/>
            <person name="Jiang Y."/>
        </authorList>
    </citation>
    <scope>NUCLEOTIDE SEQUENCE [LARGE SCALE GENOMIC DNA]</scope>
    <source>
        <strain evidence="1 2">JXNU-1</strain>
    </source>
</reference>
<dbReference type="InterPro" id="IPR053977">
    <property type="entry name" value="Rv2466c-like"/>
</dbReference>
<dbReference type="InterPro" id="IPR036249">
    <property type="entry name" value="Thioredoxin-like_sf"/>
</dbReference>